<feature type="region of interest" description="Disordered" evidence="1">
    <location>
        <begin position="101"/>
        <end position="120"/>
    </location>
</feature>
<comment type="caution">
    <text evidence="2">The sequence shown here is derived from an EMBL/GenBank/DDBJ whole genome shotgun (WGS) entry which is preliminary data.</text>
</comment>
<gene>
    <name evidence="2" type="ORF">MGU_06382</name>
</gene>
<proteinExistence type="predicted"/>
<sequence length="251" mass="28880">MDSEDQMSVLARKRLESRDIDYMKALDDMMRTMETYLKQKDQPNWYGSPFANLLGIEYEKVLKLTAELGALLGLYGQLKKAEEKVGKAEVGAVFVAKPNAQQHLENRNKSKPDQPKAEVDAEKEVNWLEAAMIMQAVQKYVRDSELDDMIQKTYGIKKATFCGNFQRYIWIFLGQGSEEGLPWSHDPKWRKWRLSRGVHPNFKEVLGMWHNGLDIYDILERLGPLSEASLQRTRTRRKMETASHGSPGPSN</sequence>
<dbReference type="HOGENOM" id="CLU_1111611_0_0_1"/>
<keyword evidence="3" id="KW-1185">Reference proteome</keyword>
<dbReference type="EMBL" id="AZNH01000021">
    <property type="protein sequence ID" value="KID86570.1"/>
    <property type="molecule type" value="Genomic_DNA"/>
</dbReference>
<reference evidence="2 3" key="1">
    <citation type="journal article" date="2014" name="Proc. Natl. Acad. Sci. U.S.A.">
        <title>Trajectory and genomic determinants of fungal-pathogen speciation and host adaptation.</title>
        <authorList>
            <person name="Hu X."/>
            <person name="Xiao G."/>
            <person name="Zheng P."/>
            <person name="Shang Y."/>
            <person name="Su Y."/>
            <person name="Zhang X."/>
            <person name="Liu X."/>
            <person name="Zhan S."/>
            <person name="St Leger R.J."/>
            <person name="Wang C."/>
        </authorList>
    </citation>
    <scope>NUCLEOTIDE SEQUENCE [LARGE SCALE GENOMIC DNA]</scope>
    <source>
        <strain evidence="2 3">ARSEF 977</strain>
    </source>
</reference>
<organism evidence="2 3">
    <name type="scientific">Metarhizium guizhouense (strain ARSEF 977)</name>
    <dbReference type="NCBI Taxonomy" id="1276136"/>
    <lineage>
        <taxon>Eukaryota</taxon>
        <taxon>Fungi</taxon>
        <taxon>Dikarya</taxon>
        <taxon>Ascomycota</taxon>
        <taxon>Pezizomycotina</taxon>
        <taxon>Sordariomycetes</taxon>
        <taxon>Hypocreomycetidae</taxon>
        <taxon>Hypocreales</taxon>
        <taxon>Clavicipitaceae</taxon>
        <taxon>Metarhizium</taxon>
    </lineage>
</organism>
<dbReference type="AlphaFoldDB" id="A0A0B4GHT0"/>
<evidence type="ECO:0000256" key="1">
    <source>
        <dbReference type="SAM" id="MobiDB-lite"/>
    </source>
</evidence>
<feature type="compositionally biased region" description="Basic and acidic residues" evidence="1">
    <location>
        <begin position="104"/>
        <end position="120"/>
    </location>
</feature>
<protein>
    <submittedName>
        <fullName evidence="2">Uncharacterized protein</fullName>
    </submittedName>
</protein>
<accession>A0A0B4GHT0</accession>
<evidence type="ECO:0000313" key="2">
    <source>
        <dbReference type="EMBL" id="KID86570.1"/>
    </source>
</evidence>
<evidence type="ECO:0000313" key="3">
    <source>
        <dbReference type="Proteomes" id="UP000031192"/>
    </source>
</evidence>
<dbReference type="Proteomes" id="UP000031192">
    <property type="component" value="Unassembled WGS sequence"/>
</dbReference>
<feature type="region of interest" description="Disordered" evidence="1">
    <location>
        <begin position="230"/>
        <end position="251"/>
    </location>
</feature>
<name>A0A0B4GHT0_METGA</name>